<dbReference type="PANTHER" id="PTHR42978">
    <property type="entry name" value="QUORUM-QUENCHING LACTONASE YTNP-RELATED-RELATED"/>
    <property type="match status" value="1"/>
</dbReference>
<reference evidence="8" key="1">
    <citation type="submission" date="2023-07" db="EMBL/GenBank/DDBJ databases">
        <authorList>
            <person name="Deng Y."/>
            <person name="Zhang Y.-Q."/>
        </authorList>
    </citation>
    <scope>NUCLEOTIDE SEQUENCE [LARGE SCALE GENOMIC DNA]</scope>
    <source>
        <strain evidence="8">CPCC 205710</strain>
    </source>
</reference>
<dbReference type="SUPFAM" id="SSF56281">
    <property type="entry name" value="Metallo-hydrolase/oxidoreductase"/>
    <property type="match status" value="1"/>
</dbReference>
<comment type="similarity">
    <text evidence="2">Belongs to the metallo-beta-lactamase superfamily.</text>
</comment>
<evidence type="ECO:0000256" key="3">
    <source>
        <dbReference type="ARBA" id="ARBA00022723"/>
    </source>
</evidence>
<dbReference type="PANTHER" id="PTHR42978:SF7">
    <property type="entry name" value="METALLO-HYDROLASE RV2300C-RELATED"/>
    <property type="match status" value="1"/>
</dbReference>
<comment type="cofactor">
    <cofactor evidence="1">
        <name>Zn(2+)</name>
        <dbReference type="ChEBI" id="CHEBI:29105"/>
    </cofactor>
</comment>
<evidence type="ECO:0000313" key="8">
    <source>
        <dbReference type="Proteomes" id="UP001206639"/>
    </source>
</evidence>
<evidence type="ECO:0000256" key="4">
    <source>
        <dbReference type="ARBA" id="ARBA00022801"/>
    </source>
</evidence>
<dbReference type="EMBL" id="JAODWD010000001">
    <property type="protein sequence ID" value="MCT7657622.1"/>
    <property type="molecule type" value="Genomic_DNA"/>
</dbReference>
<dbReference type="CDD" id="cd07742">
    <property type="entry name" value="metallo-hydrolase-like_MBL-fold"/>
    <property type="match status" value="1"/>
</dbReference>
<feature type="domain" description="Metallo-beta-lactamase" evidence="6">
    <location>
        <begin position="20"/>
        <end position="250"/>
    </location>
</feature>
<organism evidence="7 8">
    <name type="scientific">Mycobacterium deserti</name>
    <dbReference type="NCBI Taxonomy" id="2978347"/>
    <lineage>
        <taxon>Bacteria</taxon>
        <taxon>Bacillati</taxon>
        <taxon>Actinomycetota</taxon>
        <taxon>Actinomycetes</taxon>
        <taxon>Mycobacteriales</taxon>
        <taxon>Mycobacteriaceae</taxon>
        <taxon>Mycobacterium</taxon>
    </lineage>
</organism>
<evidence type="ECO:0000256" key="1">
    <source>
        <dbReference type="ARBA" id="ARBA00001947"/>
    </source>
</evidence>
<dbReference type="Gene3D" id="3.60.15.10">
    <property type="entry name" value="Ribonuclease Z/Hydroxyacylglutathione hydrolase-like"/>
    <property type="match status" value="1"/>
</dbReference>
<evidence type="ECO:0000256" key="2">
    <source>
        <dbReference type="ARBA" id="ARBA00007749"/>
    </source>
</evidence>
<keyword evidence="4" id="KW-0378">Hydrolase</keyword>
<keyword evidence="3" id="KW-0479">Metal-binding</keyword>
<dbReference type="Pfam" id="PF00753">
    <property type="entry name" value="Lactamase_B"/>
    <property type="match status" value="1"/>
</dbReference>
<sequence>MRVHHLNCGTMNPPTAPRQVCHVLLVESDNGLVLVDSGYGLGDIADPARRLGPTRRFFRPVYDPDETALRQIERLGLRAEDVRHIVTTHFDFDHIGGISDFPHARIHVTAAEVRGARNASTFDERLRFRPAQWEHGPHIVEHDPDGESWRGFAVAKELTEVAPGIVLVSLPGHTRGHACVAVDAGHRWVLHAGDAFFHRGSVDGQSPVPRIVRFMEPKLAHDRTRLPDNHARLAELYQRRDPDLFVVCSHDAVLYERAKETA</sequence>
<proteinExistence type="inferred from homology"/>
<comment type="caution">
    <text evidence="7">The sequence shown here is derived from an EMBL/GenBank/DDBJ whole genome shotgun (WGS) entry which is preliminary data.</text>
</comment>
<dbReference type="RefSeq" id="WP_260991650.1">
    <property type="nucleotide sequence ID" value="NZ_JAODWD010000001.1"/>
</dbReference>
<keyword evidence="8" id="KW-1185">Reference proteome</keyword>
<keyword evidence="5" id="KW-0862">Zinc</keyword>
<dbReference type="InterPro" id="IPR051013">
    <property type="entry name" value="MBL_superfamily_lactonases"/>
</dbReference>
<dbReference type="SMART" id="SM00849">
    <property type="entry name" value="Lactamase_B"/>
    <property type="match status" value="1"/>
</dbReference>
<dbReference type="Proteomes" id="UP001206639">
    <property type="component" value="Unassembled WGS sequence"/>
</dbReference>
<gene>
    <name evidence="7" type="ORF">N4S67_04200</name>
</gene>
<dbReference type="InterPro" id="IPR001279">
    <property type="entry name" value="Metallo-B-lactamas"/>
</dbReference>
<protein>
    <submittedName>
        <fullName evidence="7">MBL fold metallo-hydrolase</fullName>
    </submittedName>
</protein>
<evidence type="ECO:0000256" key="5">
    <source>
        <dbReference type="ARBA" id="ARBA00022833"/>
    </source>
</evidence>
<name>A0ABT2M5T3_9MYCO</name>
<evidence type="ECO:0000259" key="6">
    <source>
        <dbReference type="SMART" id="SM00849"/>
    </source>
</evidence>
<evidence type="ECO:0000313" key="7">
    <source>
        <dbReference type="EMBL" id="MCT7657622.1"/>
    </source>
</evidence>
<accession>A0ABT2M5T3</accession>
<dbReference type="InterPro" id="IPR036866">
    <property type="entry name" value="RibonucZ/Hydroxyglut_hydro"/>
</dbReference>